<dbReference type="GO" id="GO:0016020">
    <property type="term" value="C:membrane"/>
    <property type="evidence" value="ECO:0007669"/>
    <property type="project" value="InterPro"/>
</dbReference>
<dbReference type="RefSeq" id="WP_154537338.1">
    <property type="nucleotide sequence ID" value="NZ_JAXEEZ010000137.1"/>
</dbReference>
<dbReference type="Proteomes" id="UP000440713">
    <property type="component" value="Unassembled WGS sequence"/>
</dbReference>
<dbReference type="InterPro" id="IPR023346">
    <property type="entry name" value="Lysozyme-like_dom_sf"/>
</dbReference>
<protein>
    <submittedName>
        <fullName evidence="3">Lytic transglycosylase domain-containing protein</fullName>
    </submittedName>
</protein>
<dbReference type="AlphaFoldDB" id="A0A6N7WYU1"/>
<feature type="domain" description="Transglycosylase SLT" evidence="2">
    <location>
        <begin position="42"/>
        <end position="146"/>
    </location>
</feature>
<comment type="caution">
    <text evidence="3">The sequence shown here is derived from an EMBL/GenBank/DDBJ whole genome shotgun (WGS) entry which is preliminary data.</text>
</comment>
<dbReference type="Gene3D" id="1.10.530.10">
    <property type="match status" value="1"/>
</dbReference>
<dbReference type="GO" id="GO:0000270">
    <property type="term" value="P:peptidoglycan metabolic process"/>
    <property type="evidence" value="ECO:0007669"/>
    <property type="project" value="InterPro"/>
</dbReference>
<keyword evidence="4" id="KW-1185">Reference proteome</keyword>
<reference evidence="3 4" key="1">
    <citation type="submission" date="2019-08" db="EMBL/GenBank/DDBJ databases">
        <title>In-depth cultivation of the pig gut microbiome towards novel bacterial diversity and tailored functional studies.</title>
        <authorList>
            <person name="Wylensek D."/>
            <person name="Hitch T.C.A."/>
            <person name="Clavel T."/>
        </authorList>
    </citation>
    <scope>NUCLEOTIDE SEQUENCE [LARGE SCALE GENOMIC DNA]</scope>
    <source>
        <strain evidence="3 4">WCA-SAB-591-4A-A</strain>
    </source>
</reference>
<name>A0A6N7WYU1_9FIRM</name>
<organism evidence="3 4">
    <name type="scientific">Peptostreptococcus porci</name>
    <dbReference type="NCBI Taxonomy" id="2652282"/>
    <lineage>
        <taxon>Bacteria</taxon>
        <taxon>Bacillati</taxon>
        <taxon>Bacillota</taxon>
        <taxon>Clostridia</taxon>
        <taxon>Peptostreptococcales</taxon>
        <taxon>Peptostreptococcaceae</taxon>
        <taxon>Peptostreptococcus</taxon>
    </lineage>
</organism>
<evidence type="ECO:0000256" key="1">
    <source>
        <dbReference type="ARBA" id="ARBA00007734"/>
    </source>
</evidence>
<sequence length="181" mass="21001">MKKNKARIVCIFVLVAILSIFICNKQVSKVFYPTKYKKIVEYYSDLYDIDKYLIYSIIKTESSFEPNAVSTKNAKGLMQVTDITAEWVNEELRIKNMNVFDPDTNIRVGTYYLKKLESQFDGNLTLMIAAYNGGSGNVRKWLKNPQYSSDGVTLENIPFKETSGYTKKVLKNYELYKKIYQ</sequence>
<dbReference type="CDD" id="cd16896">
    <property type="entry name" value="LT_Slt70-like"/>
    <property type="match status" value="1"/>
</dbReference>
<comment type="similarity">
    <text evidence="1">Belongs to the transglycosylase Slt family.</text>
</comment>
<dbReference type="InterPro" id="IPR000189">
    <property type="entry name" value="Transglyc_AS"/>
</dbReference>
<dbReference type="Pfam" id="PF01464">
    <property type="entry name" value="SLT"/>
    <property type="match status" value="1"/>
</dbReference>
<dbReference type="InterPro" id="IPR008258">
    <property type="entry name" value="Transglycosylase_SLT_dom_1"/>
</dbReference>
<accession>A0A6N7WYU1</accession>
<dbReference type="EMBL" id="VUNE01000001">
    <property type="protein sequence ID" value="MST61968.1"/>
    <property type="molecule type" value="Genomic_DNA"/>
</dbReference>
<dbReference type="PROSITE" id="PS00922">
    <property type="entry name" value="TRANSGLYCOSYLASE"/>
    <property type="match status" value="1"/>
</dbReference>
<dbReference type="PANTHER" id="PTHR37423">
    <property type="entry name" value="SOLUBLE LYTIC MUREIN TRANSGLYCOSYLASE-RELATED"/>
    <property type="match status" value="1"/>
</dbReference>
<proteinExistence type="inferred from homology"/>
<evidence type="ECO:0000259" key="2">
    <source>
        <dbReference type="Pfam" id="PF01464"/>
    </source>
</evidence>
<dbReference type="SUPFAM" id="SSF53955">
    <property type="entry name" value="Lysozyme-like"/>
    <property type="match status" value="1"/>
</dbReference>
<dbReference type="PANTHER" id="PTHR37423:SF2">
    <property type="entry name" value="MEMBRANE-BOUND LYTIC MUREIN TRANSGLYCOSYLASE C"/>
    <property type="match status" value="1"/>
</dbReference>
<dbReference type="GO" id="GO:0008933">
    <property type="term" value="F:peptidoglycan lytic transglycosylase activity"/>
    <property type="evidence" value="ECO:0007669"/>
    <property type="project" value="InterPro"/>
</dbReference>
<gene>
    <name evidence="3" type="ORF">FYJ71_03135</name>
</gene>
<evidence type="ECO:0000313" key="3">
    <source>
        <dbReference type="EMBL" id="MST61968.1"/>
    </source>
</evidence>
<evidence type="ECO:0000313" key="4">
    <source>
        <dbReference type="Proteomes" id="UP000440713"/>
    </source>
</evidence>